<evidence type="ECO:0000256" key="1">
    <source>
        <dbReference type="SAM" id="MobiDB-lite"/>
    </source>
</evidence>
<evidence type="ECO:0000313" key="3">
    <source>
        <dbReference type="Proteomes" id="UP000467841"/>
    </source>
</evidence>
<protein>
    <submittedName>
        <fullName evidence="2">Uncharacterized protein</fullName>
    </submittedName>
</protein>
<keyword evidence="3" id="KW-1185">Reference proteome</keyword>
<feature type="compositionally biased region" description="Polar residues" evidence="1">
    <location>
        <begin position="190"/>
        <end position="200"/>
    </location>
</feature>
<accession>A0A6D2JPY0</accession>
<comment type="caution">
    <text evidence="2">The sequence shown here is derived from an EMBL/GenBank/DDBJ whole genome shotgun (WGS) entry which is preliminary data.</text>
</comment>
<dbReference type="Proteomes" id="UP000467841">
    <property type="component" value="Unassembled WGS sequence"/>
</dbReference>
<dbReference type="AlphaFoldDB" id="A0A6D2JPY0"/>
<feature type="compositionally biased region" description="Basic and acidic residues" evidence="1">
    <location>
        <begin position="128"/>
        <end position="141"/>
    </location>
</feature>
<proteinExistence type="predicted"/>
<name>A0A6D2JPY0_9BRAS</name>
<feature type="region of interest" description="Disordered" evidence="1">
    <location>
        <begin position="44"/>
        <end position="200"/>
    </location>
</feature>
<evidence type="ECO:0000313" key="2">
    <source>
        <dbReference type="EMBL" id="CAA7042229.1"/>
    </source>
</evidence>
<organism evidence="2 3">
    <name type="scientific">Microthlaspi erraticum</name>
    <dbReference type="NCBI Taxonomy" id="1685480"/>
    <lineage>
        <taxon>Eukaryota</taxon>
        <taxon>Viridiplantae</taxon>
        <taxon>Streptophyta</taxon>
        <taxon>Embryophyta</taxon>
        <taxon>Tracheophyta</taxon>
        <taxon>Spermatophyta</taxon>
        <taxon>Magnoliopsida</taxon>
        <taxon>eudicotyledons</taxon>
        <taxon>Gunneridae</taxon>
        <taxon>Pentapetalae</taxon>
        <taxon>rosids</taxon>
        <taxon>malvids</taxon>
        <taxon>Brassicales</taxon>
        <taxon>Brassicaceae</taxon>
        <taxon>Coluteocarpeae</taxon>
        <taxon>Microthlaspi</taxon>
    </lineage>
</organism>
<dbReference type="EMBL" id="CACVBM020001263">
    <property type="protein sequence ID" value="CAA7042229.1"/>
    <property type="molecule type" value="Genomic_DNA"/>
</dbReference>
<feature type="compositionally biased region" description="Basic and acidic residues" evidence="1">
    <location>
        <begin position="163"/>
        <end position="176"/>
    </location>
</feature>
<sequence length="200" mass="22313">MDFIKTSSLRALIELTFQRNWNGFIWMSRKGVIAKRVKAAPDGYIENQRRTRRPAGRGTNVPRSAKTVSVRLKSRPKSNHSADHTARPGKHCPRSATPRHAAHDQPREPGNASRPRNSLAYHGRCIRPSRENVPRPAEKPSAKFHPRPQPADRSSGPTVPTRPRPDCPADRPDDRPNAAVDPKPFLKPNPHNSSPKPAPT</sequence>
<reference evidence="2" key="1">
    <citation type="submission" date="2020-01" db="EMBL/GenBank/DDBJ databases">
        <authorList>
            <person name="Mishra B."/>
        </authorList>
    </citation>
    <scope>NUCLEOTIDE SEQUENCE [LARGE SCALE GENOMIC DNA]</scope>
</reference>
<gene>
    <name evidence="2" type="ORF">MERR_LOCUS29464</name>
</gene>